<accession>A0A7K1GAR4</accession>
<name>A0A7K1GAR4_9FLAO</name>
<keyword evidence="1" id="KW-0732">Signal</keyword>
<feature type="signal peptide" evidence="1">
    <location>
        <begin position="1"/>
        <end position="18"/>
    </location>
</feature>
<sequence length="161" mass="16821">MKNIVTLICLIFTFCLNAQVDGVGINTQDPKSTLDINGNLSLKVVGYNGGPGGSATPIDDGIYLNLSPTSGNIEFILPDATTVPGRIYIARNISDSVDAVIYSFGFVAGQGNGVEFFPGDSRVSVKSVTMAADIGNDGGDPTKTLVFVSDGSNWTYGQLGF</sequence>
<dbReference type="Proteomes" id="UP000447545">
    <property type="component" value="Unassembled WGS sequence"/>
</dbReference>
<evidence type="ECO:0000313" key="2">
    <source>
        <dbReference type="EMBL" id="MTE26396.1"/>
    </source>
</evidence>
<feature type="chain" id="PRO_5029788810" evidence="1">
    <location>
        <begin position="19"/>
        <end position="161"/>
    </location>
</feature>
<organism evidence="2 3">
    <name type="scientific">Winogradskyella ouciana</name>
    <dbReference type="NCBI Taxonomy" id="2608631"/>
    <lineage>
        <taxon>Bacteria</taxon>
        <taxon>Pseudomonadati</taxon>
        <taxon>Bacteroidota</taxon>
        <taxon>Flavobacteriia</taxon>
        <taxon>Flavobacteriales</taxon>
        <taxon>Flavobacteriaceae</taxon>
        <taxon>Winogradskyella</taxon>
    </lineage>
</organism>
<dbReference type="RefSeq" id="WP_155088224.1">
    <property type="nucleotide sequence ID" value="NZ_WJYA01000004.1"/>
</dbReference>
<reference evidence="2 3" key="1">
    <citation type="submission" date="2019-11" db="EMBL/GenBank/DDBJ databases">
        <title>Winogradskyella ouciana sp. nov., isolated from the hadal seawater of the Mariana Trench.</title>
        <authorList>
            <person name="Liu R."/>
        </authorList>
    </citation>
    <scope>NUCLEOTIDE SEQUENCE [LARGE SCALE GENOMIC DNA]</scope>
    <source>
        <strain evidence="2 3">ZXX205</strain>
    </source>
</reference>
<gene>
    <name evidence="2" type="ORF">F1003_05560</name>
</gene>
<dbReference type="AlphaFoldDB" id="A0A7K1GAR4"/>
<proteinExistence type="predicted"/>
<keyword evidence="3" id="KW-1185">Reference proteome</keyword>
<dbReference type="EMBL" id="WJYA01000004">
    <property type="protein sequence ID" value="MTE26396.1"/>
    <property type="molecule type" value="Genomic_DNA"/>
</dbReference>
<protein>
    <submittedName>
        <fullName evidence="2">Uncharacterized protein</fullName>
    </submittedName>
</protein>
<evidence type="ECO:0000256" key="1">
    <source>
        <dbReference type="SAM" id="SignalP"/>
    </source>
</evidence>
<comment type="caution">
    <text evidence="2">The sequence shown here is derived from an EMBL/GenBank/DDBJ whole genome shotgun (WGS) entry which is preliminary data.</text>
</comment>
<evidence type="ECO:0000313" key="3">
    <source>
        <dbReference type="Proteomes" id="UP000447545"/>
    </source>
</evidence>